<dbReference type="PANTHER" id="PTHR48101">
    <property type="entry name" value="METHYLMALONYL-COA MUTASE, MITOCHONDRIAL-RELATED"/>
    <property type="match status" value="1"/>
</dbReference>
<dbReference type="EMBL" id="CAADFK010000212">
    <property type="protein sequence ID" value="VFK20451.1"/>
    <property type="molecule type" value="Genomic_DNA"/>
</dbReference>
<dbReference type="AlphaFoldDB" id="A0A450WTS9"/>
<dbReference type="GO" id="GO:0046872">
    <property type="term" value="F:metal ion binding"/>
    <property type="evidence" value="ECO:0007669"/>
    <property type="project" value="InterPro"/>
</dbReference>
<dbReference type="SUPFAM" id="SSF52242">
    <property type="entry name" value="Cobalamin (vitamin B12)-binding domain"/>
    <property type="match status" value="1"/>
</dbReference>
<evidence type="ECO:0000256" key="1">
    <source>
        <dbReference type="SAM" id="MobiDB-lite"/>
    </source>
</evidence>
<dbReference type="Gene3D" id="3.40.50.280">
    <property type="entry name" value="Cobalamin-binding domain"/>
    <property type="match status" value="1"/>
</dbReference>
<dbReference type="GO" id="GO:0019678">
    <property type="term" value="P:propionate metabolic process, methylmalonyl pathway"/>
    <property type="evidence" value="ECO:0007669"/>
    <property type="project" value="TreeGrafter"/>
</dbReference>
<sequence>MGAMFRTPGEVARQSVGNDSHVIGTGTKDPGHATLPPELVKELKGLVVVGGVIPAQDYDYLYEHGASAIFGPGTVIPVAAQKVIAELG</sequence>
<protein>
    <submittedName>
        <fullName evidence="2">Methylmalonyl-CoA mutase C-terminal domain-containing protein</fullName>
    </submittedName>
</protein>
<dbReference type="GO" id="GO:0004494">
    <property type="term" value="F:methylmalonyl-CoA mutase activity"/>
    <property type="evidence" value="ECO:0007669"/>
    <property type="project" value="TreeGrafter"/>
</dbReference>
<name>A0A450WTS9_9GAMM</name>
<organism evidence="2">
    <name type="scientific">Candidatus Kentrum sp. LPFa</name>
    <dbReference type="NCBI Taxonomy" id="2126335"/>
    <lineage>
        <taxon>Bacteria</taxon>
        <taxon>Pseudomonadati</taxon>
        <taxon>Pseudomonadota</taxon>
        <taxon>Gammaproteobacteria</taxon>
        <taxon>Candidatus Kentrum</taxon>
    </lineage>
</organism>
<accession>A0A450WTS9</accession>
<dbReference type="InterPro" id="IPR006159">
    <property type="entry name" value="Acid_CoA_mut_C"/>
</dbReference>
<proteinExistence type="predicted"/>
<dbReference type="InterPro" id="IPR036724">
    <property type="entry name" value="Cobalamin-bd_sf"/>
</dbReference>
<dbReference type="GO" id="GO:0031419">
    <property type="term" value="F:cobalamin binding"/>
    <property type="evidence" value="ECO:0007669"/>
    <property type="project" value="InterPro"/>
</dbReference>
<dbReference type="PANTHER" id="PTHR48101:SF4">
    <property type="entry name" value="METHYLMALONYL-COA MUTASE, MITOCHONDRIAL"/>
    <property type="match status" value="1"/>
</dbReference>
<gene>
    <name evidence="2" type="ORF">BECKLPF1236B_GA0070989_12121</name>
</gene>
<dbReference type="NCBIfam" id="TIGR00640">
    <property type="entry name" value="acid_CoA_mut_C"/>
    <property type="match status" value="1"/>
</dbReference>
<evidence type="ECO:0000313" key="2">
    <source>
        <dbReference type="EMBL" id="VFK20451.1"/>
    </source>
</evidence>
<reference evidence="2" key="1">
    <citation type="submission" date="2019-02" db="EMBL/GenBank/DDBJ databases">
        <authorList>
            <person name="Gruber-Vodicka R. H."/>
            <person name="Seah K. B. B."/>
        </authorList>
    </citation>
    <scope>NUCLEOTIDE SEQUENCE</scope>
    <source>
        <strain evidence="2">BECK_S313</strain>
    </source>
</reference>
<feature type="region of interest" description="Disordered" evidence="1">
    <location>
        <begin position="1"/>
        <end position="33"/>
    </location>
</feature>
<dbReference type="GO" id="GO:0005737">
    <property type="term" value="C:cytoplasm"/>
    <property type="evidence" value="ECO:0007669"/>
    <property type="project" value="TreeGrafter"/>
</dbReference>